<dbReference type="Gene3D" id="3.40.50.2300">
    <property type="match status" value="1"/>
</dbReference>
<dbReference type="EMBL" id="FRBR01000006">
    <property type="protein sequence ID" value="SHL85265.1"/>
    <property type="molecule type" value="Genomic_DNA"/>
</dbReference>
<protein>
    <submittedName>
        <fullName evidence="4">Sigma-B regulation protein RsbU (Phosphoserine phosphatase)</fullName>
    </submittedName>
</protein>
<accession>A0A1M7E0H3</accession>
<evidence type="ECO:0000256" key="1">
    <source>
        <dbReference type="ARBA" id="ARBA00022801"/>
    </source>
</evidence>
<organism evidence="4 5">
    <name type="scientific">Roseovarius pacificus</name>
    <dbReference type="NCBI Taxonomy" id="337701"/>
    <lineage>
        <taxon>Bacteria</taxon>
        <taxon>Pseudomonadati</taxon>
        <taxon>Pseudomonadota</taxon>
        <taxon>Alphaproteobacteria</taxon>
        <taxon>Rhodobacterales</taxon>
        <taxon>Roseobacteraceae</taxon>
        <taxon>Roseovarius</taxon>
    </lineage>
</organism>
<dbReference type="STRING" id="337701.SAMN05444398_106135"/>
<keyword evidence="1" id="KW-0378">Hydrolase</keyword>
<name>A0A1M7E0H3_9RHOB</name>
<evidence type="ECO:0000313" key="4">
    <source>
        <dbReference type="EMBL" id="SHL85265.1"/>
    </source>
</evidence>
<gene>
    <name evidence="4" type="ORF">SAMN05444398_106135</name>
</gene>
<dbReference type="PROSITE" id="PS50110">
    <property type="entry name" value="RESPONSE_REGULATORY"/>
    <property type="match status" value="1"/>
</dbReference>
<dbReference type="InterPro" id="IPR052016">
    <property type="entry name" value="Bact_Sigma-Reg"/>
</dbReference>
<evidence type="ECO:0000313" key="5">
    <source>
        <dbReference type="Proteomes" id="UP000183974"/>
    </source>
</evidence>
<evidence type="ECO:0000259" key="3">
    <source>
        <dbReference type="PROSITE" id="PS50110"/>
    </source>
</evidence>
<feature type="domain" description="Response regulatory" evidence="3">
    <location>
        <begin position="23"/>
        <end position="139"/>
    </location>
</feature>
<dbReference type="GO" id="GO:0000160">
    <property type="term" value="P:phosphorelay signal transduction system"/>
    <property type="evidence" value="ECO:0007669"/>
    <property type="project" value="InterPro"/>
</dbReference>
<dbReference type="SUPFAM" id="SSF52172">
    <property type="entry name" value="CheY-like"/>
    <property type="match status" value="1"/>
</dbReference>
<dbReference type="PANTHER" id="PTHR43156">
    <property type="entry name" value="STAGE II SPORULATION PROTEIN E-RELATED"/>
    <property type="match status" value="1"/>
</dbReference>
<keyword evidence="5" id="KW-1185">Reference proteome</keyword>
<dbReference type="GO" id="GO:0016791">
    <property type="term" value="F:phosphatase activity"/>
    <property type="evidence" value="ECO:0007669"/>
    <property type="project" value="TreeGrafter"/>
</dbReference>
<feature type="modified residue" description="4-aspartylphosphate" evidence="2">
    <location>
        <position position="72"/>
    </location>
</feature>
<dbReference type="InterPro" id="IPR011006">
    <property type="entry name" value="CheY-like_superfamily"/>
</dbReference>
<dbReference type="InterPro" id="IPR001789">
    <property type="entry name" value="Sig_transdc_resp-reg_receiver"/>
</dbReference>
<proteinExistence type="predicted"/>
<dbReference type="InterPro" id="IPR036457">
    <property type="entry name" value="PPM-type-like_dom_sf"/>
</dbReference>
<evidence type="ECO:0000256" key="2">
    <source>
        <dbReference type="PROSITE-ProRule" id="PRU00169"/>
    </source>
</evidence>
<sequence>MQQILSDQKSFQSIPADGQAICTVLVVDDSRLQRRILASSLKKWGLDVHEAESGIEALRLCEDVKPDLVLSDWMMPGMNGVEFCRAFRAMPRDSYGYFILLTSKSEKAEIAHGLDAGADDFLTKPVNAAELRARIAAGDRILRMERELTEKNRLVKSTLDELQAVYDSLDSDLIEAKKLQQSLVSERYRDFGPADVSLLLRSSGHVGGDLVGMFPAGPDCVGLYGIDVSGHGVSSALMTARLAGYLSATAPEQNLALYQLRGGGYAPRAPAETLEILNRLILGEMETEHYFTMLLAIADLSTGQVTMAQAGHPYPALQRADGRVEMIGQGGLPVGLIEEARYDQVTITMRPGDRLLICSDGVVECADPDGALLADEGLVRILRELRQTCGMACLESLIWKLAEFAGTDEFSDDISAALLEFKPSPIDG</sequence>
<dbReference type="Proteomes" id="UP000183974">
    <property type="component" value="Unassembled WGS sequence"/>
</dbReference>
<dbReference type="SUPFAM" id="SSF81606">
    <property type="entry name" value="PP2C-like"/>
    <property type="match status" value="1"/>
</dbReference>
<dbReference type="SMART" id="SM00331">
    <property type="entry name" value="PP2C_SIG"/>
    <property type="match status" value="1"/>
</dbReference>
<reference evidence="4 5" key="1">
    <citation type="submission" date="2016-11" db="EMBL/GenBank/DDBJ databases">
        <authorList>
            <person name="Jaros S."/>
            <person name="Januszkiewicz K."/>
            <person name="Wedrychowicz H."/>
        </authorList>
    </citation>
    <scope>NUCLEOTIDE SEQUENCE [LARGE SCALE GENOMIC DNA]</scope>
    <source>
        <strain evidence="4 5">DSM 29589</strain>
    </source>
</reference>
<dbReference type="Gene3D" id="3.60.40.10">
    <property type="entry name" value="PPM-type phosphatase domain"/>
    <property type="match status" value="1"/>
</dbReference>
<dbReference type="InterPro" id="IPR001932">
    <property type="entry name" value="PPM-type_phosphatase-like_dom"/>
</dbReference>
<dbReference type="Pfam" id="PF00072">
    <property type="entry name" value="Response_reg"/>
    <property type="match status" value="1"/>
</dbReference>
<dbReference type="AlphaFoldDB" id="A0A1M7E0H3"/>
<dbReference type="PANTHER" id="PTHR43156:SF2">
    <property type="entry name" value="STAGE II SPORULATION PROTEIN E"/>
    <property type="match status" value="1"/>
</dbReference>
<keyword evidence="2" id="KW-0597">Phosphoprotein</keyword>
<dbReference type="SMART" id="SM00448">
    <property type="entry name" value="REC"/>
    <property type="match status" value="1"/>
</dbReference>
<dbReference type="Pfam" id="PF07228">
    <property type="entry name" value="SpoIIE"/>
    <property type="match status" value="1"/>
</dbReference>